<dbReference type="Proteomes" id="UP001212997">
    <property type="component" value="Unassembled WGS sequence"/>
</dbReference>
<dbReference type="EMBL" id="JANAWD010000286">
    <property type="protein sequence ID" value="KAJ3482147.1"/>
    <property type="molecule type" value="Genomic_DNA"/>
</dbReference>
<proteinExistence type="predicted"/>
<evidence type="ECO:0000313" key="1">
    <source>
        <dbReference type="EMBL" id="KAJ3482147.1"/>
    </source>
</evidence>
<dbReference type="AlphaFoldDB" id="A0AAD5YF95"/>
<accession>A0AAD5YF95</accession>
<reference evidence="1" key="1">
    <citation type="submission" date="2022-07" db="EMBL/GenBank/DDBJ databases">
        <title>Genome Sequence of Physisporinus lineatus.</title>
        <authorList>
            <person name="Buettner E."/>
        </authorList>
    </citation>
    <scope>NUCLEOTIDE SEQUENCE</scope>
    <source>
        <strain evidence="1">VT162</strain>
    </source>
</reference>
<gene>
    <name evidence="1" type="ORF">NLI96_g7164</name>
</gene>
<sequence length="189" mass="21510">MSTPFEPVDIMAPVQWRIPLEVVEKIIDSAGQINFDPVRNENIDETYSMLCALASVCRALVPRSRICLFRAVTLTSDERASKFLATISNDPAFGKLVYILRIDCKGDQQGKYGWIYEGLKILPSHLTNLNELQYMDLPVLHPLFHVLSPKFSTVRSLIIEGSNQTFRETVQIVNGFKNLERLTFSYLNI</sequence>
<comment type="caution">
    <text evidence="1">The sequence shown here is derived from an EMBL/GenBank/DDBJ whole genome shotgun (WGS) entry which is preliminary data.</text>
</comment>
<keyword evidence="2" id="KW-1185">Reference proteome</keyword>
<evidence type="ECO:0000313" key="2">
    <source>
        <dbReference type="Proteomes" id="UP001212997"/>
    </source>
</evidence>
<protein>
    <submittedName>
        <fullName evidence="1">Uncharacterized protein</fullName>
    </submittedName>
</protein>
<name>A0AAD5YF95_9APHY</name>
<organism evidence="1 2">
    <name type="scientific">Meripilus lineatus</name>
    <dbReference type="NCBI Taxonomy" id="2056292"/>
    <lineage>
        <taxon>Eukaryota</taxon>
        <taxon>Fungi</taxon>
        <taxon>Dikarya</taxon>
        <taxon>Basidiomycota</taxon>
        <taxon>Agaricomycotina</taxon>
        <taxon>Agaricomycetes</taxon>
        <taxon>Polyporales</taxon>
        <taxon>Meripilaceae</taxon>
        <taxon>Meripilus</taxon>
    </lineage>
</organism>